<reference evidence="1 2" key="1">
    <citation type="journal article" date="2024" name="IMA Fungus">
        <title>IMA Genome - F19 : A genome assembly and annotation guide to empower mycologists, including annotated draft genome sequences of Ceratocystis pirilliformis, Diaporthe australafricana, Fusarium ophioides, Paecilomyces lecythidis, and Sporothrix stenoceras.</title>
        <authorList>
            <person name="Aylward J."/>
            <person name="Wilson A.M."/>
            <person name="Visagie C.M."/>
            <person name="Spraker J."/>
            <person name="Barnes I."/>
            <person name="Buitendag C."/>
            <person name="Ceriani C."/>
            <person name="Del Mar Angel L."/>
            <person name="du Plessis D."/>
            <person name="Fuchs T."/>
            <person name="Gasser K."/>
            <person name="Kramer D."/>
            <person name="Li W."/>
            <person name="Munsamy K."/>
            <person name="Piso A."/>
            <person name="Price J.L."/>
            <person name="Sonnekus B."/>
            <person name="Thomas C."/>
            <person name="van der Nest A."/>
            <person name="van Dijk A."/>
            <person name="van Heerden A."/>
            <person name="van Vuuren N."/>
            <person name="Yilmaz N."/>
            <person name="Duong T.A."/>
            <person name="van der Merwe N.A."/>
            <person name="Wingfield M.J."/>
            <person name="Wingfield B.D."/>
        </authorList>
    </citation>
    <scope>NUCLEOTIDE SEQUENCE [LARGE SCALE GENOMIC DNA]</scope>
    <source>
        <strain evidence="1 2">CMW 5346</strain>
    </source>
</reference>
<keyword evidence="2" id="KW-1185">Reference proteome</keyword>
<evidence type="ECO:0000313" key="1">
    <source>
        <dbReference type="EMBL" id="KAL1887612.1"/>
    </source>
</evidence>
<evidence type="ECO:0000313" key="2">
    <source>
        <dbReference type="Proteomes" id="UP001583186"/>
    </source>
</evidence>
<sequence>MPEIFLSNGHRVTIERLDNNGNPIEGEEIDAAVIAMMEEQQRQIELSNRYQNQNSEIQEESLARREPPYQTYEEITAAQYIQWVRPAPDGIERLFWTLNNPLETSVGVFETTKNKAGNETRVCVPYYDKSNATWHPVSIMPVSEPRVSSMTVRVHEFEDWEALWECIHELDYEYMDPSEEEIERIRTTGISLIPSGVCQLAEWGLVKTPSKSENGRILNQDDADDSAGHIQVIACCGVPRPIDKENVTIEVRPSNPDGPNGGYVTVHDYVSTVHPWLMGMKSDLFNALGHRDEDSRVLPDDTPLMCIGTLLGRAQVKKTVDFLHESGIPPETVSAYTAGQDVTYKDKKVSHKHNDTLTPVTRELIRRKIFDKWPEPRPEDDLQKEALARTEPPYRTYEDLNVELPSQWAHVAPDTLSRLFWTYNGSLETAIGVFERDEEGNDRAVCVPYFNATGGTPHPISKMAVSEPRVSSITVHLYQLEDWERNWKEVHWEHWKNDASSEEELKNAQDGFRLMSDEQERSHHAEWGVLNQKRPDVRFDYIKDDDDSTDDDGDADDEMQIIGVIGCCNTPRPIDKDATIVVHPANKNGPDGGYVTVHDFITMVHPWALSLRGEVLQAMSERNGNKEAMPTSTALIFGCEHPESLHVVAIKDHLHTKSIPPETVAAFTVGQDVVYKESTAEKKVDTMTPFIEDLIRNGYMDKWPGPRQ</sequence>
<dbReference type="Proteomes" id="UP001583186">
    <property type="component" value="Unassembled WGS sequence"/>
</dbReference>
<comment type="caution">
    <text evidence="1">The sequence shown here is derived from an EMBL/GenBank/DDBJ whole genome shotgun (WGS) entry which is preliminary data.</text>
</comment>
<protein>
    <submittedName>
        <fullName evidence="1">Uncharacterized protein</fullName>
    </submittedName>
</protein>
<proteinExistence type="predicted"/>
<accession>A0ABR3YHC2</accession>
<name>A0ABR3YHC2_9PEZI</name>
<dbReference type="EMBL" id="JAWCUI010000114">
    <property type="protein sequence ID" value="KAL1887612.1"/>
    <property type="molecule type" value="Genomic_DNA"/>
</dbReference>
<organism evidence="1 2">
    <name type="scientific">Sporothrix stenoceras</name>
    <dbReference type="NCBI Taxonomy" id="5173"/>
    <lineage>
        <taxon>Eukaryota</taxon>
        <taxon>Fungi</taxon>
        <taxon>Dikarya</taxon>
        <taxon>Ascomycota</taxon>
        <taxon>Pezizomycotina</taxon>
        <taxon>Sordariomycetes</taxon>
        <taxon>Sordariomycetidae</taxon>
        <taxon>Ophiostomatales</taxon>
        <taxon>Ophiostomataceae</taxon>
        <taxon>Sporothrix</taxon>
    </lineage>
</organism>
<gene>
    <name evidence="1" type="ORF">Sste5346_010113</name>
</gene>